<sequence length="571" mass="61923">MAGFFPCRTRDACGKNNLVSKILRSPERKTNKVIDYTFLAGWVTRRCLSSSRRRSASAATCSGVASPSVPNIKVISIGTTNTLGKTLKDQKAGLGEKKIFRKKLQLRLPVTRLSLSPIGALHRLNCLSYKLGDGPRPVVLTYVKLEVTGHLSLLSRSPNGFLIGLPSFQSGTSPQPDSRRVKRKSYFQCFTFDFFSLAVKKPGLLLKQYHPKSPVSLRALWTVYTKLNARAVQVRPRSLQVALKEQTLCHDVGTTCTGSLQLPDEGKSDTVVKSHTINDNALCGRLIHYGIRLGDHEGIPDRQKRVGAPGNSGCSATISATNPLGARPFLLGTDLSGADGPSGDEELVNAPSQDELLKELARLVEATSAPGLDEDRAEQGLPCVPLANSSSGDLMRGVDLGNLWAEETRVRGILAAGPRGSARFKKGHRIRNLFGFPTFILSRDASHHPTIGDHGLPLHLPAAGAPLPSARDQHSSSKPQKLTTSDPPAPILDLWSKSPAPRPARRPRSATWRRMSPAPFQGAQSRPPRPRLQTTKSVGIGHGSLREEDEVNAKLSSSAKQRTPSRNWPSP</sequence>
<feature type="region of interest" description="Disordered" evidence="1">
    <location>
        <begin position="452"/>
        <end position="571"/>
    </location>
</feature>
<dbReference type="Proteomes" id="UP001153076">
    <property type="component" value="Unassembled WGS sequence"/>
</dbReference>
<dbReference type="AlphaFoldDB" id="A0A9Q1GUB4"/>
<feature type="compositionally biased region" description="Polar residues" evidence="1">
    <location>
        <begin position="476"/>
        <end position="486"/>
    </location>
</feature>
<feature type="compositionally biased region" description="Polar residues" evidence="1">
    <location>
        <begin position="554"/>
        <end position="571"/>
    </location>
</feature>
<keyword evidence="3" id="KW-1185">Reference proteome</keyword>
<evidence type="ECO:0000313" key="2">
    <source>
        <dbReference type="EMBL" id="KAJ8425394.1"/>
    </source>
</evidence>
<comment type="caution">
    <text evidence="2">The sequence shown here is derived from an EMBL/GenBank/DDBJ whole genome shotgun (WGS) entry which is preliminary data.</text>
</comment>
<accession>A0A9Q1GUB4</accession>
<evidence type="ECO:0000256" key="1">
    <source>
        <dbReference type="SAM" id="MobiDB-lite"/>
    </source>
</evidence>
<dbReference type="EMBL" id="JAKOGI010001480">
    <property type="protein sequence ID" value="KAJ8425394.1"/>
    <property type="molecule type" value="Genomic_DNA"/>
</dbReference>
<feature type="compositionally biased region" description="Low complexity" evidence="1">
    <location>
        <begin position="454"/>
        <end position="470"/>
    </location>
</feature>
<evidence type="ECO:0000313" key="3">
    <source>
        <dbReference type="Proteomes" id="UP001153076"/>
    </source>
</evidence>
<name>A0A9Q1GUB4_9CARY</name>
<organism evidence="2 3">
    <name type="scientific">Carnegiea gigantea</name>
    <dbReference type="NCBI Taxonomy" id="171969"/>
    <lineage>
        <taxon>Eukaryota</taxon>
        <taxon>Viridiplantae</taxon>
        <taxon>Streptophyta</taxon>
        <taxon>Embryophyta</taxon>
        <taxon>Tracheophyta</taxon>
        <taxon>Spermatophyta</taxon>
        <taxon>Magnoliopsida</taxon>
        <taxon>eudicotyledons</taxon>
        <taxon>Gunneridae</taxon>
        <taxon>Pentapetalae</taxon>
        <taxon>Caryophyllales</taxon>
        <taxon>Cactineae</taxon>
        <taxon>Cactaceae</taxon>
        <taxon>Cactoideae</taxon>
        <taxon>Echinocereeae</taxon>
        <taxon>Carnegiea</taxon>
    </lineage>
</organism>
<protein>
    <submittedName>
        <fullName evidence="2">Uncharacterized protein</fullName>
    </submittedName>
</protein>
<proteinExistence type="predicted"/>
<gene>
    <name evidence="2" type="ORF">Cgig2_021783</name>
</gene>
<reference evidence="2" key="1">
    <citation type="submission" date="2022-04" db="EMBL/GenBank/DDBJ databases">
        <title>Carnegiea gigantea Genome sequencing and assembly v2.</title>
        <authorList>
            <person name="Copetti D."/>
            <person name="Sanderson M.J."/>
            <person name="Burquez A."/>
            <person name="Wojciechowski M.F."/>
        </authorList>
    </citation>
    <scope>NUCLEOTIDE SEQUENCE</scope>
    <source>
        <strain evidence="2">SGP5-SGP5p</strain>
        <tissue evidence="2">Aerial part</tissue>
    </source>
</reference>